<dbReference type="PANTHER" id="PTHR11654">
    <property type="entry name" value="OLIGOPEPTIDE TRANSPORTER-RELATED"/>
    <property type="match status" value="1"/>
</dbReference>
<dbReference type="CDD" id="cd17416">
    <property type="entry name" value="MFS_NPF1_2"/>
    <property type="match status" value="1"/>
</dbReference>
<dbReference type="Gramene" id="Kaladp1246s0008.1.v1.1">
    <property type="protein sequence ID" value="Kaladp1246s0008.1.v1.1"/>
    <property type="gene ID" value="Kaladp1246s0008.v1.1"/>
</dbReference>
<reference evidence="7" key="1">
    <citation type="submission" date="2021-01" db="UniProtKB">
        <authorList>
            <consortium name="EnsemblPlants"/>
        </authorList>
    </citation>
    <scope>IDENTIFICATION</scope>
</reference>
<feature type="transmembrane region" description="Helical" evidence="6">
    <location>
        <begin position="206"/>
        <end position="226"/>
    </location>
</feature>
<feature type="transmembrane region" description="Helical" evidence="6">
    <location>
        <begin position="494"/>
        <end position="515"/>
    </location>
</feature>
<dbReference type="EnsemblPlants" id="Kaladp1246s0008.1.v1.1">
    <property type="protein sequence ID" value="Kaladp1246s0008.1.v1.1"/>
    <property type="gene ID" value="Kaladp1246s0008.v1.1"/>
</dbReference>
<keyword evidence="8" id="KW-1185">Reference proteome</keyword>
<evidence type="ECO:0000256" key="2">
    <source>
        <dbReference type="ARBA" id="ARBA00005982"/>
    </source>
</evidence>
<keyword evidence="3 6" id="KW-0812">Transmembrane</keyword>
<feature type="transmembrane region" description="Helical" evidence="6">
    <location>
        <begin position="539"/>
        <end position="562"/>
    </location>
</feature>
<feature type="transmembrane region" description="Helical" evidence="6">
    <location>
        <begin position="132"/>
        <end position="152"/>
    </location>
</feature>
<dbReference type="OMA" id="EWHRRRV"/>
<dbReference type="Proteomes" id="UP000594263">
    <property type="component" value="Unplaced"/>
</dbReference>
<evidence type="ECO:0000313" key="8">
    <source>
        <dbReference type="Proteomes" id="UP000594263"/>
    </source>
</evidence>
<evidence type="ECO:0000256" key="6">
    <source>
        <dbReference type="SAM" id="Phobius"/>
    </source>
</evidence>
<comment type="subcellular location">
    <subcellularLocation>
        <location evidence="1">Membrane</location>
        <topology evidence="1">Multi-pass membrane protein</topology>
    </subcellularLocation>
</comment>
<feature type="transmembrane region" description="Helical" evidence="6">
    <location>
        <begin position="91"/>
        <end position="112"/>
    </location>
</feature>
<dbReference type="Gene3D" id="1.20.1250.20">
    <property type="entry name" value="MFS general substrate transporter like domains"/>
    <property type="match status" value="1"/>
</dbReference>
<accession>A0A7N0VMK1</accession>
<evidence type="ECO:0000313" key="7">
    <source>
        <dbReference type="EnsemblPlants" id="Kaladp1246s0008.1.v1.1"/>
    </source>
</evidence>
<evidence type="ECO:0000256" key="1">
    <source>
        <dbReference type="ARBA" id="ARBA00004141"/>
    </source>
</evidence>
<name>A0A7N0VMK1_KALFE</name>
<dbReference type="AlphaFoldDB" id="A0A7N0VMK1"/>
<comment type="similarity">
    <text evidence="2">Belongs to the major facilitator superfamily. Proton-dependent oligopeptide transporter (POT/PTR) (TC 2.A.17) family.</text>
</comment>
<dbReference type="InterPro" id="IPR036259">
    <property type="entry name" value="MFS_trans_sf"/>
</dbReference>
<protein>
    <submittedName>
        <fullName evidence="7">Uncharacterized protein</fullName>
    </submittedName>
</protein>
<feature type="transmembrane region" description="Helical" evidence="6">
    <location>
        <begin position="181"/>
        <end position="200"/>
    </location>
</feature>
<dbReference type="GO" id="GO:0016020">
    <property type="term" value="C:membrane"/>
    <property type="evidence" value="ECO:0007669"/>
    <property type="project" value="UniProtKB-SubCell"/>
</dbReference>
<feature type="transmembrane region" description="Helical" evidence="6">
    <location>
        <begin position="407"/>
        <end position="428"/>
    </location>
</feature>
<evidence type="ECO:0000256" key="3">
    <source>
        <dbReference type="ARBA" id="ARBA00022692"/>
    </source>
</evidence>
<evidence type="ECO:0000256" key="4">
    <source>
        <dbReference type="ARBA" id="ARBA00022989"/>
    </source>
</evidence>
<dbReference type="InterPro" id="IPR000109">
    <property type="entry name" value="POT_fam"/>
</dbReference>
<dbReference type="SUPFAM" id="SSF103473">
    <property type="entry name" value="MFS general substrate transporter"/>
    <property type="match status" value="1"/>
</dbReference>
<sequence length="574" mass="62965">MEMGGANVKKDEPEIKYRGIKVMPFIIGNETCEKLGTIGTSTNLLVYLTTVFNLSSIQATNLVNIFNGTANFATLIGAYLCDTYFGRYKTLGFASIASFLGMLMIALTAAVSKLHPPHCGAELAGACVGPSAWQMAFLVSGLAFVVVGSGGIRPCNLAFGVDQFNPNTESGKRWITSFFNWFYMTYTFAMMVSLTVVVYVQADVSWSIGLAIPAALMFFSCAFFFAGTRIYVKVRPEGTPLRGVAQVLVAAFKKRKLQTPPNPWATLYNQEPECSINSKLSHTDQFRCLDKAAIVTAEDKLNPDGSLASDPWRLSGMQKVEEVKCVLRIFPIWATFIVYYAALVQQTTYAVFQALQSDRRLGNNFRVPGASYTVVTFIAMTVWIPIYDQVIIPILRRHTKHEGGMTILKKIGIGMVLAIACMVVSGIVESKRRATALAKPTLGLDSKGNAISSFSALWLLPQLALAGMSEAFTIVGHVEFYYKQFPENMRSIGGSFTFVGMALGSYLCSILVSLVDSTTKGSGSESWLAQDLNKGRLDYYYYIVGLLGVLNMALFLVCAKWYRYKGTGGRWALG</sequence>
<keyword evidence="5 6" id="KW-0472">Membrane</keyword>
<feature type="transmembrane region" description="Helical" evidence="6">
    <location>
        <begin position="365"/>
        <end position="386"/>
    </location>
</feature>
<organism evidence="7 8">
    <name type="scientific">Kalanchoe fedtschenkoi</name>
    <name type="common">Lavender scallops</name>
    <name type="synonym">South American air plant</name>
    <dbReference type="NCBI Taxonomy" id="63787"/>
    <lineage>
        <taxon>Eukaryota</taxon>
        <taxon>Viridiplantae</taxon>
        <taxon>Streptophyta</taxon>
        <taxon>Embryophyta</taxon>
        <taxon>Tracheophyta</taxon>
        <taxon>Spermatophyta</taxon>
        <taxon>Magnoliopsida</taxon>
        <taxon>eudicotyledons</taxon>
        <taxon>Gunneridae</taxon>
        <taxon>Pentapetalae</taxon>
        <taxon>Saxifragales</taxon>
        <taxon>Crassulaceae</taxon>
        <taxon>Kalanchoe</taxon>
    </lineage>
</organism>
<feature type="transmembrane region" description="Helical" evidence="6">
    <location>
        <begin position="325"/>
        <end position="345"/>
    </location>
</feature>
<keyword evidence="4 6" id="KW-1133">Transmembrane helix</keyword>
<feature type="transmembrane region" description="Helical" evidence="6">
    <location>
        <begin position="463"/>
        <end position="482"/>
    </location>
</feature>
<dbReference type="Pfam" id="PF00854">
    <property type="entry name" value="PTR2"/>
    <property type="match status" value="1"/>
</dbReference>
<proteinExistence type="inferred from homology"/>
<evidence type="ECO:0000256" key="5">
    <source>
        <dbReference type="ARBA" id="ARBA00023136"/>
    </source>
</evidence>
<dbReference type="GO" id="GO:0022857">
    <property type="term" value="F:transmembrane transporter activity"/>
    <property type="evidence" value="ECO:0007669"/>
    <property type="project" value="InterPro"/>
</dbReference>